<accession>A0A915NXW2</accession>
<evidence type="ECO:0000259" key="8">
    <source>
        <dbReference type="PROSITE" id="PS50102"/>
    </source>
</evidence>
<dbReference type="PANTHER" id="PTHR43918:SF12">
    <property type="entry name" value="ACETYLCHOLINESTERASE 1"/>
    <property type="match status" value="1"/>
</dbReference>
<evidence type="ECO:0000256" key="7">
    <source>
        <dbReference type="PROSITE-ProRule" id="PRU00176"/>
    </source>
</evidence>
<evidence type="ECO:0000256" key="2">
    <source>
        <dbReference type="ARBA" id="ARBA00013276"/>
    </source>
</evidence>
<dbReference type="Gene3D" id="3.30.70.330">
    <property type="match status" value="1"/>
</dbReference>
<dbReference type="GO" id="GO:0003723">
    <property type="term" value="F:RNA binding"/>
    <property type="evidence" value="ECO:0007669"/>
    <property type="project" value="UniProtKB-UniRule"/>
</dbReference>
<evidence type="ECO:0000256" key="4">
    <source>
        <dbReference type="ARBA" id="ARBA00022801"/>
    </source>
</evidence>
<keyword evidence="6" id="KW-1015">Disulfide bond</keyword>
<organism evidence="9 10">
    <name type="scientific">Meloidogyne floridensis</name>
    <dbReference type="NCBI Taxonomy" id="298350"/>
    <lineage>
        <taxon>Eukaryota</taxon>
        <taxon>Metazoa</taxon>
        <taxon>Ecdysozoa</taxon>
        <taxon>Nematoda</taxon>
        <taxon>Chromadorea</taxon>
        <taxon>Rhabditida</taxon>
        <taxon>Tylenchina</taxon>
        <taxon>Tylenchomorpha</taxon>
        <taxon>Tylenchoidea</taxon>
        <taxon>Meloidogynidae</taxon>
        <taxon>Meloidogyninae</taxon>
        <taxon>Meloidogyne</taxon>
    </lineage>
</organism>
<dbReference type="Gene3D" id="3.40.50.1820">
    <property type="entry name" value="alpha/beta hydrolase"/>
    <property type="match status" value="1"/>
</dbReference>
<dbReference type="InterPro" id="IPR019819">
    <property type="entry name" value="Carboxylesterase_B_CS"/>
</dbReference>
<sequence length="368" mass="43105">MPGVIYIQSVPPMFTVKHLREIMSRFGELGRVYLQAEKRGPHKRKRYTEGWVEFKSKKSAKEVAQIFKWEHLMEQLSYEKRVEQQRLRTEISFEKRKAEHFSQQVEKGERLQKLEERVLKKSGLWKRYLMQHHQKKVINENKLEKSKQLRGEKDFLQMIFGGKEENEKEVGREEEEKEEEIMEEEEEYVVSAAVYVNLSDGSPIFGAFVQAATGKYISQFLGVPFAEPPIGKLRFRRPIPKRPWREQWNATTFRDSCVQSPDTYFGDFYGATMWNSNTPCSEDCLYLNIYVPGEIDREKRLPVLFWIYGGGFWSGTASLDVYDGKIFAGEENVIIVTVNYRVTVFGFLYLGREEAPGNMGLWDQLLAL</sequence>
<dbReference type="GO" id="GO:0006581">
    <property type="term" value="P:acetylcholine catabolic process"/>
    <property type="evidence" value="ECO:0007669"/>
    <property type="project" value="TreeGrafter"/>
</dbReference>
<evidence type="ECO:0000256" key="3">
    <source>
        <dbReference type="ARBA" id="ARBA00022487"/>
    </source>
</evidence>
<keyword evidence="9" id="KW-1185">Reference proteome</keyword>
<dbReference type="GO" id="GO:0003990">
    <property type="term" value="F:acetylcholinesterase activity"/>
    <property type="evidence" value="ECO:0007669"/>
    <property type="project" value="UniProtKB-EC"/>
</dbReference>
<evidence type="ECO:0000256" key="5">
    <source>
        <dbReference type="ARBA" id="ARBA00022867"/>
    </source>
</evidence>
<dbReference type="GO" id="GO:0019695">
    <property type="term" value="P:choline metabolic process"/>
    <property type="evidence" value="ECO:0007669"/>
    <property type="project" value="TreeGrafter"/>
</dbReference>
<keyword evidence="4" id="KW-0378">Hydrolase</keyword>
<dbReference type="InterPro" id="IPR000504">
    <property type="entry name" value="RRM_dom"/>
</dbReference>
<evidence type="ECO:0000313" key="9">
    <source>
        <dbReference type="Proteomes" id="UP000887560"/>
    </source>
</evidence>
<dbReference type="GO" id="GO:0005886">
    <property type="term" value="C:plasma membrane"/>
    <property type="evidence" value="ECO:0007669"/>
    <property type="project" value="TreeGrafter"/>
</dbReference>
<dbReference type="AlphaFoldDB" id="A0A915NXW2"/>
<protein>
    <recommendedName>
        <fullName evidence="2">acetylcholinesterase</fullName>
        <ecNumber evidence="2">3.1.1.7</ecNumber>
    </recommendedName>
</protein>
<dbReference type="InterPro" id="IPR035979">
    <property type="entry name" value="RBD_domain_sf"/>
</dbReference>
<dbReference type="InterPro" id="IPR002018">
    <property type="entry name" value="CarbesteraseB"/>
</dbReference>
<dbReference type="PRINTS" id="PR00878">
    <property type="entry name" value="CHOLNESTRASE"/>
</dbReference>
<dbReference type="PROSITE" id="PS50102">
    <property type="entry name" value="RRM"/>
    <property type="match status" value="1"/>
</dbReference>
<dbReference type="Proteomes" id="UP000887560">
    <property type="component" value="Unplaced"/>
</dbReference>
<name>A0A915NXW2_9BILA</name>
<evidence type="ECO:0000313" key="10">
    <source>
        <dbReference type="WBParaSite" id="scf7180000422499.g9104"/>
    </source>
</evidence>
<dbReference type="InterPro" id="IPR012677">
    <property type="entry name" value="Nucleotide-bd_a/b_plait_sf"/>
</dbReference>
<dbReference type="PANTHER" id="PTHR43918">
    <property type="entry name" value="ACETYLCHOLINESTERASE"/>
    <property type="match status" value="1"/>
</dbReference>
<proteinExistence type="inferred from homology"/>
<keyword evidence="3" id="KW-0719">Serine esterase</keyword>
<dbReference type="WBParaSite" id="scf7180000422499.g9104">
    <property type="protein sequence ID" value="scf7180000422499.g9104"/>
    <property type="gene ID" value="scf7180000422499.g9104"/>
</dbReference>
<dbReference type="PROSITE" id="PS00941">
    <property type="entry name" value="CARBOXYLESTERASE_B_2"/>
    <property type="match status" value="1"/>
</dbReference>
<keyword evidence="5" id="KW-0531">Neurotransmitter degradation</keyword>
<evidence type="ECO:0000256" key="6">
    <source>
        <dbReference type="ARBA" id="ARBA00023157"/>
    </source>
</evidence>
<feature type="domain" description="RRM" evidence="8">
    <location>
        <begin position="3"/>
        <end position="94"/>
    </location>
</feature>
<keyword evidence="7" id="KW-0694">RNA-binding</keyword>
<dbReference type="InterPro" id="IPR000997">
    <property type="entry name" value="Cholinesterase"/>
</dbReference>
<dbReference type="InterPro" id="IPR029058">
    <property type="entry name" value="AB_hydrolase_fold"/>
</dbReference>
<dbReference type="SUPFAM" id="SSF54928">
    <property type="entry name" value="RNA-binding domain, RBD"/>
    <property type="match status" value="1"/>
</dbReference>
<dbReference type="InterPro" id="IPR050654">
    <property type="entry name" value="AChE-related_enzymes"/>
</dbReference>
<dbReference type="EC" id="3.1.1.7" evidence="2"/>
<dbReference type="GO" id="GO:0005615">
    <property type="term" value="C:extracellular space"/>
    <property type="evidence" value="ECO:0007669"/>
    <property type="project" value="TreeGrafter"/>
</dbReference>
<evidence type="ECO:0000256" key="1">
    <source>
        <dbReference type="ARBA" id="ARBA00005964"/>
    </source>
</evidence>
<comment type="similarity">
    <text evidence="1">Belongs to the type-B carboxylesterase/lipase family.</text>
</comment>
<reference evidence="10" key="1">
    <citation type="submission" date="2022-11" db="UniProtKB">
        <authorList>
            <consortium name="WormBaseParasite"/>
        </authorList>
    </citation>
    <scope>IDENTIFICATION</scope>
</reference>
<dbReference type="Pfam" id="PF00135">
    <property type="entry name" value="COesterase"/>
    <property type="match status" value="1"/>
</dbReference>
<dbReference type="SUPFAM" id="SSF53474">
    <property type="entry name" value="alpha/beta-Hydrolases"/>
    <property type="match status" value="1"/>
</dbReference>